<organism evidence="2 3">
    <name type="scientific">Neotoma lepida</name>
    <name type="common">Desert woodrat</name>
    <dbReference type="NCBI Taxonomy" id="56216"/>
    <lineage>
        <taxon>Eukaryota</taxon>
        <taxon>Metazoa</taxon>
        <taxon>Chordata</taxon>
        <taxon>Craniata</taxon>
        <taxon>Vertebrata</taxon>
        <taxon>Euteleostomi</taxon>
        <taxon>Mammalia</taxon>
        <taxon>Eutheria</taxon>
        <taxon>Euarchontoglires</taxon>
        <taxon>Glires</taxon>
        <taxon>Rodentia</taxon>
        <taxon>Myomorpha</taxon>
        <taxon>Muroidea</taxon>
        <taxon>Cricetidae</taxon>
        <taxon>Neotominae</taxon>
        <taxon>Neotoma</taxon>
    </lineage>
</organism>
<feature type="region of interest" description="Disordered" evidence="1">
    <location>
        <begin position="91"/>
        <end position="156"/>
    </location>
</feature>
<evidence type="ECO:0000313" key="2">
    <source>
        <dbReference type="EMBL" id="OBS71974.1"/>
    </source>
</evidence>
<dbReference type="PANTHER" id="PTHR11183">
    <property type="entry name" value="GLYCOGENIN SUBFAMILY MEMBER"/>
    <property type="match status" value="1"/>
</dbReference>
<dbReference type="SUPFAM" id="SSF53448">
    <property type="entry name" value="Nucleotide-diphospho-sugar transferases"/>
    <property type="match status" value="1"/>
</dbReference>
<feature type="non-terminal residue" evidence="2">
    <location>
        <position position="1"/>
    </location>
</feature>
<evidence type="ECO:0000313" key="3">
    <source>
        <dbReference type="Proteomes" id="UP000092124"/>
    </source>
</evidence>
<dbReference type="OrthoDB" id="2014201at2759"/>
<reference evidence="2 3" key="1">
    <citation type="submission" date="2016-06" db="EMBL/GenBank/DDBJ databases">
        <title>The Draft Genome Sequence and Annotation of the Desert Woodrat Neotoma lepida.</title>
        <authorList>
            <person name="Campbell M."/>
            <person name="Oakeson K.F."/>
            <person name="Yandell M."/>
            <person name="Halpert J.R."/>
            <person name="Dearing D."/>
        </authorList>
    </citation>
    <scope>NUCLEOTIDE SEQUENCE [LARGE SCALE GENOMIC DNA]</scope>
    <source>
        <strain evidence="2">417</strain>
        <tissue evidence="2">Liver</tissue>
    </source>
</reference>
<dbReference type="STRING" id="56216.A0A1A6H143"/>
<dbReference type="Gene3D" id="3.90.550.10">
    <property type="entry name" value="Spore Coat Polysaccharide Biosynthesis Protein SpsA, Chain A"/>
    <property type="match status" value="1"/>
</dbReference>
<feature type="compositionally biased region" description="Basic and acidic residues" evidence="1">
    <location>
        <begin position="145"/>
        <end position="156"/>
    </location>
</feature>
<proteinExistence type="predicted"/>
<protein>
    <submittedName>
        <fullName evidence="2">Uncharacterized protein</fullName>
    </submittedName>
</protein>
<dbReference type="InterPro" id="IPR050587">
    <property type="entry name" value="GNT1/Glycosyltrans_8"/>
</dbReference>
<dbReference type="EMBL" id="LZPO01055274">
    <property type="protein sequence ID" value="OBS71974.1"/>
    <property type="molecule type" value="Genomic_DNA"/>
</dbReference>
<gene>
    <name evidence="2" type="ORF">A6R68_13450</name>
</gene>
<sequence>YSKYAFMGADTLVLTNIDDLFEREELSAAPDPGWLGCINSGVFVSQASIEMYNQLSHLPFEQGGFDEYLVQMPKLCTSLDESSHGITFTVSKQKESNVNPRIPPSLIMPSLGEGPATPQPPVFSERRQEQWEQGQAEYMGADSYDNIKRKLDTYPQ</sequence>
<comment type="caution">
    <text evidence="2">The sequence shown here is derived from an EMBL/GenBank/DDBJ whole genome shotgun (WGS) entry which is preliminary data.</text>
</comment>
<keyword evidence="3" id="KW-1185">Reference proteome</keyword>
<dbReference type="InterPro" id="IPR029044">
    <property type="entry name" value="Nucleotide-diphossugar_trans"/>
</dbReference>
<dbReference type="AlphaFoldDB" id="A0A1A6H143"/>
<dbReference type="Proteomes" id="UP000092124">
    <property type="component" value="Unassembled WGS sequence"/>
</dbReference>
<name>A0A1A6H143_NEOLE</name>
<evidence type="ECO:0000256" key="1">
    <source>
        <dbReference type="SAM" id="MobiDB-lite"/>
    </source>
</evidence>
<accession>A0A1A6H143</accession>